<feature type="compositionally biased region" description="Polar residues" evidence="1">
    <location>
        <begin position="14"/>
        <end position="32"/>
    </location>
</feature>
<evidence type="ECO:0000313" key="3">
    <source>
        <dbReference type="Proteomes" id="UP000281553"/>
    </source>
</evidence>
<sequence>MQSLIEAAEKKMSKQTTSGRQVLSKASKSVKQTLPDPLGKRILPVVDPEHLKKVEAVKRKASRARDADSAGDPNAELILAGYD</sequence>
<keyword evidence="3" id="KW-1185">Reference proteome</keyword>
<gene>
    <name evidence="2" type="ORF">DILT_LOCUS19084</name>
</gene>
<feature type="region of interest" description="Disordered" evidence="1">
    <location>
        <begin position="1"/>
        <end position="41"/>
    </location>
</feature>
<name>A0A3P7RJW8_DIBLA</name>
<dbReference type="Proteomes" id="UP000281553">
    <property type="component" value="Unassembled WGS sequence"/>
</dbReference>
<accession>A0A3P7RJW8</accession>
<evidence type="ECO:0000256" key="1">
    <source>
        <dbReference type="SAM" id="MobiDB-lite"/>
    </source>
</evidence>
<feature type="compositionally biased region" description="Basic and acidic residues" evidence="1">
    <location>
        <begin position="57"/>
        <end position="68"/>
    </location>
</feature>
<reference evidence="2 3" key="1">
    <citation type="submission" date="2018-11" db="EMBL/GenBank/DDBJ databases">
        <authorList>
            <consortium name="Pathogen Informatics"/>
        </authorList>
    </citation>
    <scope>NUCLEOTIDE SEQUENCE [LARGE SCALE GENOMIC DNA]</scope>
</reference>
<dbReference type="EMBL" id="UYRU01107750">
    <property type="protein sequence ID" value="VDN43406.1"/>
    <property type="molecule type" value="Genomic_DNA"/>
</dbReference>
<organism evidence="2 3">
    <name type="scientific">Dibothriocephalus latus</name>
    <name type="common">Fish tapeworm</name>
    <name type="synonym">Diphyllobothrium latum</name>
    <dbReference type="NCBI Taxonomy" id="60516"/>
    <lineage>
        <taxon>Eukaryota</taxon>
        <taxon>Metazoa</taxon>
        <taxon>Spiralia</taxon>
        <taxon>Lophotrochozoa</taxon>
        <taxon>Platyhelminthes</taxon>
        <taxon>Cestoda</taxon>
        <taxon>Eucestoda</taxon>
        <taxon>Diphyllobothriidea</taxon>
        <taxon>Diphyllobothriidae</taxon>
        <taxon>Dibothriocephalus</taxon>
    </lineage>
</organism>
<feature type="region of interest" description="Disordered" evidence="1">
    <location>
        <begin position="57"/>
        <end position="83"/>
    </location>
</feature>
<protein>
    <submittedName>
        <fullName evidence="2">Uncharacterized protein</fullName>
    </submittedName>
</protein>
<evidence type="ECO:0000313" key="2">
    <source>
        <dbReference type="EMBL" id="VDN43406.1"/>
    </source>
</evidence>
<dbReference type="AlphaFoldDB" id="A0A3P7RJW8"/>
<proteinExistence type="predicted"/>